<gene>
    <name evidence="2" type="ORF">GCM10015535_44800</name>
</gene>
<evidence type="ECO:0000313" key="2">
    <source>
        <dbReference type="EMBL" id="GGV89888.1"/>
    </source>
</evidence>
<feature type="transmembrane region" description="Helical" evidence="1">
    <location>
        <begin position="110"/>
        <end position="132"/>
    </location>
</feature>
<keyword evidence="1" id="KW-0472">Membrane</keyword>
<protein>
    <submittedName>
        <fullName evidence="2">Uncharacterized protein</fullName>
    </submittedName>
</protein>
<name>A0ABQ2W382_9ACTN</name>
<accession>A0ABQ2W382</accession>
<dbReference type="EMBL" id="BMTF01000015">
    <property type="protein sequence ID" value="GGV89888.1"/>
    <property type="molecule type" value="Genomic_DNA"/>
</dbReference>
<feature type="transmembrane region" description="Helical" evidence="1">
    <location>
        <begin position="153"/>
        <end position="173"/>
    </location>
</feature>
<dbReference type="Proteomes" id="UP000660675">
    <property type="component" value="Unassembled WGS sequence"/>
</dbReference>
<organism evidence="2 3">
    <name type="scientific">Streptomyces gelaticus</name>
    <dbReference type="NCBI Taxonomy" id="285446"/>
    <lineage>
        <taxon>Bacteria</taxon>
        <taxon>Bacillati</taxon>
        <taxon>Actinomycetota</taxon>
        <taxon>Actinomycetes</taxon>
        <taxon>Kitasatosporales</taxon>
        <taxon>Streptomycetaceae</taxon>
        <taxon>Streptomyces</taxon>
    </lineage>
</organism>
<keyword evidence="1" id="KW-0812">Transmembrane</keyword>
<feature type="transmembrane region" description="Helical" evidence="1">
    <location>
        <begin position="44"/>
        <end position="68"/>
    </location>
</feature>
<reference evidence="3" key="1">
    <citation type="journal article" date="2019" name="Int. J. Syst. Evol. Microbiol.">
        <title>The Global Catalogue of Microorganisms (GCM) 10K type strain sequencing project: providing services to taxonomists for standard genome sequencing and annotation.</title>
        <authorList>
            <consortium name="The Broad Institute Genomics Platform"/>
            <consortium name="The Broad Institute Genome Sequencing Center for Infectious Disease"/>
            <person name="Wu L."/>
            <person name="Ma J."/>
        </authorList>
    </citation>
    <scope>NUCLEOTIDE SEQUENCE [LARGE SCALE GENOMIC DNA]</scope>
    <source>
        <strain evidence="3">JCM 4376</strain>
    </source>
</reference>
<sequence>MSSALGTTYAVAYALTAALAVWESGRLRGAGIWDLAPFRSRYRVAWNCLVPVVGCAWIMLVLPVSLALGSAAALPTPASLGPLLMAMGLCVAHAVIGFAIGLFVPRAVAAPIMAALVWVLVAFSWSTDAFWVRHVSGQYPTSLMFGELASYGSFAPHLLFTGGIAAGVAALWLPLRPKAIRAALAAATAVLCPVLAVQSVQDWGPNPPLLAGQAAMSCAGKAPRVCIPQASSADPAAVAKEAASVLSNLHAAGFTENPQLVVDRMADGRYPLPSTETTWRVGLTNSIRQGDLRYQLTRAAVRFPCARVDPAQGNAAMLWAATVTGEQGTYNQHMTDRGAFPQEKAVRSKVRKVLASSPAEQGKWLSRTLAAGCGQGS</sequence>
<evidence type="ECO:0000313" key="3">
    <source>
        <dbReference type="Proteomes" id="UP000660675"/>
    </source>
</evidence>
<proteinExistence type="predicted"/>
<keyword evidence="1" id="KW-1133">Transmembrane helix</keyword>
<feature type="transmembrane region" description="Helical" evidence="1">
    <location>
        <begin position="80"/>
        <end position="104"/>
    </location>
</feature>
<keyword evidence="3" id="KW-1185">Reference proteome</keyword>
<evidence type="ECO:0000256" key="1">
    <source>
        <dbReference type="SAM" id="Phobius"/>
    </source>
</evidence>
<comment type="caution">
    <text evidence="2">The sequence shown here is derived from an EMBL/GenBank/DDBJ whole genome shotgun (WGS) entry which is preliminary data.</text>
</comment>